<evidence type="ECO:0000313" key="2">
    <source>
        <dbReference type="EMBL" id="ATX79895.1"/>
    </source>
</evidence>
<protein>
    <recommendedName>
        <fullName evidence="1">YgjP-like metallopeptidase domain-containing protein</fullName>
    </recommendedName>
</protein>
<dbReference type="PANTHER" id="PTHR30399">
    <property type="entry name" value="UNCHARACTERIZED PROTEIN YGJP"/>
    <property type="match status" value="1"/>
</dbReference>
<proteinExistence type="predicted"/>
<feature type="domain" description="YgjP-like metallopeptidase" evidence="1">
    <location>
        <begin position="16"/>
        <end position="224"/>
    </location>
</feature>
<dbReference type="InterPro" id="IPR053136">
    <property type="entry name" value="UTP_pyrophosphatase-like"/>
</dbReference>
<dbReference type="RefSeq" id="WP_100277729.1">
    <property type="nucleotide sequence ID" value="NZ_CP018799.1"/>
</dbReference>
<sequence>MESDFSYNLIRRPKRKTLSIIIRSNNDVDVLVPARTPVAFVDQFVSSKSAWIKQKLHFNSQIKSPHKAKAFKPGELFQLMGAELILEIRMGKRAVKNDSEKLIVSLPLSTRNDKKTDIIRSLIEKWYRDQAEIHLDQRSKQLAEIIGKSPTHIGVKGYKSRWGSCHIDGRIFFNWRLIMAPAWVIDYVVLHELCHLIHHNHSRNYWNLVESIMPDYRNAQSWLKVNGATLEL</sequence>
<dbReference type="AlphaFoldDB" id="A0A2K8KY44"/>
<reference evidence="2 3" key="1">
    <citation type="submission" date="2016-12" db="EMBL/GenBank/DDBJ databases">
        <title>Isolation and genomic insights into novel planktonic Zetaproteobacteria from stratified waters of the Chesapeake Bay.</title>
        <authorList>
            <person name="McAllister S.M."/>
            <person name="Kato S."/>
            <person name="Chan C.S."/>
            <person name="Chiu B.K."/>
            <person name="Field E.K."/>
        </authorList>
    </citation>
    <scope>NUCLEOTIDE SEQUENCE [LARGE SCALE GENOMIC DNA]</scope>
    <source>
        <strain evidence="2 3">CP-5</strain>
    </source>
</reference>
<evidence type="ECO:0000259" key="1">
    <source>
        <dbReference type="Pfam" id="PF01863"/>
    </source>
</evidence>
<dbReference type="Proteomes" id="UP000231701">
    <property type="component" value="Chromosome"/>
</dbReference>
<evidence type="ECO:0000313" key="3">
    <source>
        <dbReference type="Proteomes" id="UP000231701"/>
    </source>
</evidence>
<dbReference type="EMBL" id="CP018799">
    <property type="protein sequence ID" value="ATX79895.1"/>
    <property type="molecule type" value="Genomic_DNA"/>
</dbReference>
<dbReference type="InterPro" id="IPR002725">
    <property type="entry name" value="YgjP-like_metallopeptidase"/>
</dbReference>
<name>A0A2K8KY44_MARES</name>
<keyword evidence="3" id="KW-1185">Reference proteome</keyword>
<dbReference type="PANTHER" id="PTHR30399:SF1">
    <property type="entry name" value="UTP PYROPHOSPHATASE"/>
    <property type="match status" value="1"/>
</dbReference>
<organism evidence="2 3">
    <name type="scientific">Mariprofundus aestuarium</name>
    <dbReference type="NCBI Taxonomy" id="1921086"/>
    <lineage>
        <taxon>Bacteria</taxon>
        <taxon>Pseudomonadati</taxon>
        <taxon>Pseudomonadota</taxon>
        <taxon>Candidatius Mariprofundia</taxon>
        <taxon>Mariprofundales</taxon>
        <taxon>Mariprofundaceae</taxon>
        <taxon>Mariprofundus</taxon>
    </lineage>
</organism>
<gene>
    <name evidence="2" type="ORF">Ga0123461_1481</name>
</gene>
<dbReference type="Pfam" id="PF01863">
    <property type="entry name" value="YgjP-like"/>
    <property type="match status" value="1"/>
</dbReference>
<dbReference type="OrthoDB" id="9811177at2"/>
<dbReference type="CDD" id="cd07344">
    <property type="entry name" value="M48_yhfN_like"/>
    <property type="match status" value="1"/>
</dbReference>
<accession>A0A2K8KY44</accession>
<dbReference type="KEGG" id="maes:Ga0123461_1481"/>
<dbReference type="Gene3D" id="3.30.2010.10">
    <property type="entry name" value="Metalloproteases ('zincins'), catalytic domain"/>
    <property type="match status" value="1"/>
</dbReference>